<reference evidence="1" key="1">
    <citation type="journal article" date="2014" name="Front. Microbiol.">
        <title>High frequency of phylogenetically diverse reductive dehalogenase-homologous genes in deep subseafloor sedimentary metagenomes.</title>
        <authorList>
            <person name="Kawai M."/>
            <person name="Futagami T."/>
            <person name="Toyoda A."/>
            <person name="Takaki Y."/>
            <person name="Nishi S."/>
            <person name="Hori S."/>
            <person name="Arai W."/>
            <person name="Tsubouchi T."/>
            <person name="Morono Y."/>
            <person name="Uchiyama I."/>
            <person name="Ito T."/>
            <person name="Fujiyama A."/>
            <person name="Inagaki F."/>
            <person name="Takami H."/>
        </authorList>
    </citation>
    <scope>NUCLEOTIDE SEQUENCE</scope>
    <source>
        <strain evidence="1">Expedition CK06-06</strain>
    </source>
</reference>
<dbReference type="AlphaFoldDB" id="X0ZA37"/>
<name>X0ZA37_9ZZZZ</name>
<evidence type="ECO:0008006" key="2">
    <source>
        <dbReference type="Google" id="ProtNLM"/>
    </source>
</evidence>
<accession>X0ZA37</accession>
<protein>
    <recommendedName>
        <fullName evidence="2">PARP-type domain-containing protein</fullName>
    </recommendedName>
</protein>
<sequence>MAMRTKGPKCKLCGKGISIMSYDAAYLKVVKPDETKASFVCWGCAKKLLGEKLEEF</sequence>
<comment type="caution">
    <text evidence="1">The sequence shown here is derived from an EMBL/GenBank/DDBJ whole genome shotgun (WGS) entry which is preliminary data.</text>
</comment>
<proteinExistence type="predicted"/>
<organism evidence="1">
    <name type="scientific">marine sediment metagenome</name>
    <dbReference type="NCBI Taxonomy" id="412755"/>
    <lineage>
        <taxon>unclassified sequences</taxon>
        <taxon>metagenomes</taxon>
        <taxon>ecological metagenomes</taxon>
    </lineage>
</organism>
<gene>
    <name evidence="1" type="ORF">S01H4_08008</name>
</gene>
<evidence type="ECO:0000313" key="1">
    <source>
        <dbReference type="EMBL" id="GAG66280.1"/>
    </source>
</evidence>
<dbReference type="EMBL" id="BART01002692">
    <property type="protein sequence ID" value="GAG66280.1"/>
    <property type="molecule type" value="Genomic_DNA"/>
</dbReference>